<dbReference type="AlphaFoldDB" id="A0AAV6KLU2"/>
<gene>
    <name evidence="2" type="ORF">RHGRI_011386</name>
</gene>
<organism evidence="2 3">
    <name type="scientific">Rhododendron griersonianum</name>
    <dbReference type="NCBI Taxonomy" id="479676"/>
    <lineage>
        <taxon>Eukaryota</taxon>
        <taxon>Viridiplantae</taxon>
        <taxon>Streptophyta</taxon>
        <taxon>Embryophyta</taxon>
        <taxon>Tracheophyta</taxon>
        <taxon>Spermatophyta</taxon>
        <taxon>Magnoliopsida</taxon>
        <taxon>eudicotyledons</taxon>
        <taxon>Gunneridae</taxon>
        <taxon>Pentapetalae</taxon>
        <taxon>asterids</taxon>
        <taxon>Ericales</taxon>
        <taxon>Ericaceae</taxon>
        <taxon>Ericoideae</taxon>
        <taxon>Rhodoreae</taxon>
        <taxon>Rhododendron</taxon>
    </lineage>
</organism>
<feature type="region of interest" description="Disordered" evidence="1">
    <location>
        <begin position="143"/>
        <end position="172"/>
    </location>
</feature>
<proteinExistence type="predicted"/>
<sequence>MSTPLHSSLSLAQTNHRPTPLSPSGRTAPPSLLLKSAKTTIDVYSYRDSRGEKVLEFIVGTEREKRYRSSFFEKEMLELLSATNDNTISICVREVNLKITLTITLKIEGKEKWLNKDGQQSQNPREKIRQLVPTENRKTGKIEGKEKWLNKDRQQRQKSREKSRQLVPTEKKKTEYDAHNFYFLSLPHF</sequence>
<dbReference type="Proteomes" id="UP000823749">
    <property type="component" value="Chromosome 4"/>
</dbReference>
<evidence type="ECO:0000313" key="3">
    <source>
        <dbReference type="Proteomes" id="UP000823749"/>
    </source>
</evidence>
<name>A0AAV6KLU2_9ERIC</name>
<feature type="region of interest" description="Disordered" evidence="1">
    <location>
        <begin position="1"/>
        <end position="31"/>
    </location>
</feature>
<reference evidence="2" key="1">
    <citation type="submission" date="2020-08" db="EMBL/GenBank/DDBJ databases">
        <title>Plant Genome Project.</title>
        <authorList>
            <person name="Zhang R.-G."/>
        </authorList>
    </citation>
    <scope>NUCLEOTIDE SEQUENCE</scope>
    <source>
        <strain evidence="2">WSP0</strain>
        <tissue evidence="2">Leaf</tissue>
    </source>
</reference>
<feature type="compositionally biased region" description="Polar residues" evidence="1">
    <location>
        <begin position="1"/>
        <end position="25"/>
    </location>
</feature>
<comment type="caution">
    <text evidence="2">The sequence shown here is derived from an EMBL/GenBank/DDBJ whole genome shotgun (WGS) entry which is preliminary data.</text>
</comment>
<evidence type="ECO:0000313" key="2">
    <source>
        <dbReference type="EMBL" id="KAG5553493.1"/>
    </source>
</evidence>
<dbReference type="EMBL" id="JACTNZ010000004">
    <property type="protein sequence ID" value="KAG5553493.1"/>
    <property type="molecule type" value="Genomic_DNA"/>
</dbReference>
<accession>A0AAV6KLU2</accession>
<protein>
    <submittedName>
        <fullName evidence="2">Uncharacterized protein</fullName>
    </submittedName>
</protein>
<evidence type="ECO:0000256" key="1">
    <source>
        <dbReference type="SAM" id="MobiDB-lite"/>
    </source>
</evidence>
<keyword evidence="3" id="KW-1185">Reference proteome</keyword>